<name>A0ABS7HFQ1_9HYPH</name>
<keyword evidence="3" id="KW-1185">Reference proteome</keyword>
<comment type="caution">
    <text evidence="2">The sequence shown here is derived from an EMBL/GenBank/DDBJ whole genome shotgun (WGS) entry which is preliminary data.</text>
</comment>
<accession>A0ABS7HFQ1</accession>
<keyword evidence="1" id="KW-0812">Transmembrane</keyword>
<evidence type="ECO:0000313" key="2">
    <source>
        <dbReference type="EMBL" id="MBW9065387.1"/>
    </source>
</evidence>
<keyword evidence="1" id="KW-1133">Transmembrane helix</keyword>
<evidence type="ECO:0000256" key="1">
    <source>
        <dbReference type="SAM" id="Phobius"/>
    </source>
</evidence>
<dbReference type="InterPro" id="IPR007047">
    <property type="entry name" value="Flp_Fap"/>
</dbReference>
<dbReference type="EMBL" id="JAEUAO010000004">
    <property type="protein sequence ID" value="MBW9065387.1"/>
    <property type="molecule type" value="Genomic_DNA"/>
</dbReference>
<proteinExistence type="predicted"/>
<dbReference type="Proteomes" id="UP000757604">
    <property type="component" value="Unassembled WGS sequence"/>
</dbReference>
<sequence length="65" mass="6845">MRLTGWEHMKTLAHFVTDKSGATVVEYGLLASLISVAIIVGFGGFSDSLLEVFDKISTAINGAAS</sequence>
<gene>
    <name evidence="2" type="ORF">JNB71_18955</name>
</gene>
<evidence type="ECO:0000313" key="3">
    <source>
        <dbReference type="Proteomes" id="UP000757604"/>
    </source>
</evidence>
<protein>
    <submittedName>
        <fullName evidence="2">Flp family type IVb pilin</fullName>
    </submittedName>
</protein>
<organism evidence="2 3">
    <name type="scientific">Rhizobium herbae</name>
    <dbReference type="NCBI Taxonomy" id="508661"/>
    <lineage>
        <taxon>Bacteria</taxon>
        <taxon>Pseudomonadati</taxon>
        <taxon>Pseudomonadota</taxon>
        <taxon>Alphaproteobacteria</taxon>
        <taxon>Hyphomicrobiales</taxon>
        <taxon>Rhizobiaceae</taxon>
        <taxon>Rhizobium/Agrobacterium group</taxon>
        <taxon>Rhizobium</taxon>
    </lineage>
</organism>
<reference evidence="2 3" key="1">
    <citation type="journal article" date="2021" name="MBio">
        <title>Poor Competitiveness of Bradyrhizobium in Pigeon Pea Root Colonization in Indian Soils.</title>
        <authorList>
            <person name="Chalasani D."/>
            <person name="Basu A."/>
            <person name="Pullabhotla S.V.S.R.N."/>
            <person name="Jorrin B."/>
            <person name="Neal A.L."/>
            <person name="Poole P.S."/>
            <person name="Podile A.R."/>
            <person name="Tkacz A."/>
        </authorList>
    </citation>
    <scope>NUCLEOTIDE SEQUENCE [LARGE SCALE GENOMIC DNA]</scope>
    <source>
        <strain evidence="2 3">HU44</strain>
    </source>
</reference>
<feature type="transmembrane region" description="Helical" evidence="1">
    <location>
        <begin position="27"/>
        <end position="45"/>
    </location>
</feature>
<dbReference type="Pfam" id="PF04964">
    <property type="entry name" value="Flp_Fap"/>
    <property type="match status" value="1"/>
</dbReference>
<keyword evidence="1" id="KW-0472">Membrane</keyword>